<accession>A0A8S0YNY9</accession>
<dbReference type="EMBL" id="CADEBD010000045">
    <property type="protein sequence ID" value="CAB3221340.1"/>
    <property type="molecule type" value="Genomic_DNA"/>
</dbReference>
<comment type="caution">
    <text evidence="1">The sequence shown here is derived from an EMBL/GenBank/DDBJ whole genome shotgun (WGS) entry which is preliminary data.</text>
</comment>
<evidence type="ECO:0000313" key="2">
    <source>
        <dbReference type="Proteomes" id="UP000494256"/>
    </source>
</evidence>
<evidence type="ECO:0000313" key="1">
    <source>
        <dbReference type="EMBL" id="CAB3221340.1"/>
    </source>
</evidence>
<dbReference type="AlphaFoldDB" id="A0A8S0YNY9"/>
<reference evidence="1 2" key="1">
    <citation type="submission" date="2020-04" db="EMBL/GenBank/DDBJ databases">
        <authorList>
            <person name="Wallbank WR R."/>
            <person name="Pardo Diaz C."/>
            <person name="Kozak K."/>
            <person name="Martin S."/>
            <person name="Jiggins C."/>
            <person name="Moest M."/>
            <person name="Warren A I."/>
            <person name="Byers J.R.P. K."/>
            <person name="Montejo-Kovacevich G."/>
            <person name="Yen C E."/>
        </authorList>
    </citation>
    <scope>NUCLEOTIDE SEQUENCE [LARGE SCALE GENOMIC DNA]</scope>
</reference>
<dbReference type="OrthoDB" id="1924699at2759"/>
<gene>
    <name evidence="1" type="ORF">APLA_LOCUS788</name>
</gene>
<name>A0A8S0YNY9_ARCPL</name>
<organism evidence="1 2">
    <name type="scientific">Arctia plantaginis</name>
    <name type="common">Wood tiger moth</name>
    <name type="synonym">Phalaena plantaginis</name>
    <dbReference type="NCBI Taxonomy" id="874455"/>
    <lineage>
        <taxon>Eukaryota</taxon>
        <taxon>Metazoa</taxon>
        <taxon>Ecdysozoa</taxon>
        <taxon>Arthropoda</taxon>
        <taxon>Hexapoda</taxon>
        <taxon>Insecta</taxon>
        <taxon>Pterygota</taxon>
        <taxon>Neoptera</taxon>
        <taxon>Endopterygota</taxon>
        <taxon>Lepidoptera</taxon>
        <taxon>Glossata</taxon>
        <taxon>Ditrysia</taxon>
        <taxon>Noctuoidea</taxon>
        <taxon>Erebidae</taxon>
        <taxon>Arctiinae</taxon>
        <taxon>Arctia</taxon>
    </lineage>
</organism>
<proteinExistence type="predicted"/>
<protein>
    <submittedName>
        <fullName evidence="1">Uncharacterized protein</fullName>
    </submittedName>
</protein>
<sequence length="87" mass="10219">MDKDNQVLKLRDIKKGKWTIEPPTKRLKKIEVKSSQIGRAGHRPSRLWTRSAAKHKLRFPPGLPKPVMKFYVSALAKCARYLEYFWP</sequence>
<dbReference type="Proteomes" id="UP000494256">
    <property type="component" value="Unassembled WGS sequence"/>
</dbReference>